<comment type="caution">
    <text evidence="1">The sequence shown here is derived from an EMBL/GenBank/DDBJ whole genome shotgun (WGS) entry which is preliminary data.</text>
</comment>
<dbReference type="RefSeq" id="WP_189322187.1">
    <property type="nucleotide sequence ID" value="NZ_BMPQ01000005.1"/>
</dbReference>
<gene>
    <name evidence="1" type="ORF">GCM10010094_28340</name>
</gene>
<proteinExistence type="predicted"/>
<organism evidence="1 2">
    <name type="scientific">Streptomyces flaveus</name>
    <dbReference type="NCBI Taxonomy" id="66370"/>
    <lineage>
        <taxon>Bacteria</taxon>
        <taxon>Bacillati</taxon>
        <taxon>Actinomycetota</taxon>
        <taxon>Actinomycetes</taxon>
        <taxon>Kitasatosporales</taxon>
        <taxon>Streptomycetaceae</taxon>
        <taxon>Streptomyces</taxon>
        <taxon>Streptomyces aurantiacus group</taxon>
    </lineage>
</organism>
<keyword evidence="2" id="KW-1185">Reference proteome</keyword>
<protein>
    <submittedName>
        <fullName evidence="1">Uncharacterized protein</fullName>
    </submittedName>
</protein>
<evidence type="ECO:0000313" key="2">
    <source>
        <dbReference type="Proteomes" id="UP000637788"/>
    </source>
</evidence>
<name>A0A917QRJ1_9ACTN</name>
<accession>A0A917QRJ1</accession>
<dbReference type="AlphaFoldDB" id="A0A917QRJ1"/>
<dbReference type="Proteomes" id="UP000637788">
    <property type="component" value="Unassembled WGS sequence"/>
</dbReference>
<reference evidence="1" key="2">
    <citation type="submission" date="2020-09" db="EMBL/GenBank/DDBJ databases">
        <authorList>
            <person name="Sun Q."/>
            <person name="Ohkuma M."/>
        </authorList>
    </citation>
    <scope>NUCLEOTIDE SEQUENCE</scope>
    <source>
        <strain evidence="1">JCM 3035</strain>
    </source>
</reference>
<evidence type="ECO:0000313" key="1">
    <source>
        <dbReference type="EMBL" id="GGK65598.1"/>
    </source>
</evidence>
<sequence length="154" mass="16947">MSNSIATPSAVPCMADQGSKIRIKADEQRTTALAAALYIAQYAYGQAITSHNPAALLDDMCDSVAEVWDEITPKLPEKFAGSNLEFAETMRAAVADRLWAFAVVEHASTEGDDYRWVFTVMTDALRQGADPQKVRAEVPRVVERLRDWQAGATR</sequence>
<reference evidence="1" key="1">
    <citation type="journal article" date="2014" name="Int. J. Syst. Evol. Microbiol.">
        <title>Complete genome sequence of Corynebacterium casei LMG S-19264T (=DSM 44701T), isolated from a smear-ripened cheese.</title>
        <authorList>
            <consortium name="US DOE Joint Genome Institute (JGI-PGF)"/>
            <person name="Walter F."/>
            <person name="Albersmeier A."/>
            <person name="Kalinowski J."/>
            <person name="Ruckert C."/>
        </authorList>
    </citation>
    <scope>NUCLEOTIDE SEQUENCE</scope>
    <source>
        <strain evidence="1">JCM 3035</strain>
    </source>
</reference>
<dbReference type="EMBL" id="BMPQ01000005">
    <property type="protein sequence ID" value="GGK65598.1"/>
    <property type="molecule type" value="Genomic_DNA"/>
</dbReference>